<keyword evidence="4" id="KW-1185">Reference proteome</keyword>
<dbReference type="Proteomes" id="UP001487740">
    <property type="component" value="Unassembled WGS sequence"/>
</dbReference>
<dbReference type="PANTHER" id="PTHR47055:SF3">
    <property type="entry name" value="PHORBOL-ESTER_DAG-TYPE DOMAIN-CONTAINING PROTEIN"/>
    <property type="match status" value="1"/>
</dbReference>
<reference evidence="3 4" key="1">
    <citation type="submission" date="2023-03" db="EMBL/GenBank/DDBJ databases">
        <title>High-quality genome of Scylla paramamosain provides insights in environmental adaptation.</title>
        <authorList>
            <person name="Zhang L."/>
        </authorList>
    </citation>
    <scope>NUCLEOTIDE SEQUENCE [LARGE SCALE GENOMIC DNA]</scope>
    <source>
        <strain evidence="3">LZ_2023a</strain>
        <tissue evidence="3">Muscle</tissue>
    </source>
</reference>
<dbReference type="EMBL" id="JARAKH010000043">
    <property type="protein sequence ID" value="KAK8379513.1"/>
    <property type="molecule type" value="Genomic_DNA"/>
</dbReference>
<feature type="domain" description="PiggyBac transposable element-derived protein" evidence="2">
    <location>
        <begin position="2"/>
        <end position="92"/>
    </location>
</feature>
<dbReference type="InterPro" id="IPR029526">
    <property type="entry name" value="PGBD"/>
</dbReference>
<sequence>MNEVIADSMHRDRFEEIMKYFYAAHNTMLTRNDKYGKFFPLVEILNDSFLKYGEVFGPRNISIDESVIPYFGRHPTKQFVRGWGYEAWVAADPNEPGITAARWQDNGIVTIASSEYGVSSVVKAEHYRKMGGVDRADENVGGGRAHTHTTSLGSPVKPTDGQF</sequence>
<organism evidence="3 4">
    <name type="scientific">Scylla paramamosain</name>
    <name type="common">Mud crab</name>
    <dbReference type="NCBI Taxonomy" id="85552"/>
    <lineage>
        <taxon>Eukaryota</taxon>
        <taxon>Metazoa</taxon>
        <taxon>Ecdysozoa</taxon>
        <taxon>Arthropoda</taxon>
        <taxon>Crustacea</taxon>
        <taxon>Multicrustacea</taxon>
        <taxon>Malacostraca</taxon>
        <taxon>Eumalacostraca</taxon>
        <taxon>Eucarida</taxon>
        <taxon>Decapoda</taxon>
        <taxon>Pleocyemata</taxon>
        <taxon>Brachyura</taxon>
        <taxon>Eubrachyura</taxon>
        <taxon>Portunoidea</taxon>
        <taxon>Portunidae</taxon>
        <taxon>Portuninae</taxon>
        <taxon>Scylla</taxon>
    </lineage>
</organism>
<proteinExistence type="predicted"/>
<feature type="region of interest" description="Disordered" evidence="1">
    <location>
        <begin position="135"/>
        <end position="163"/>
    </location>
</feature>
<protein>
    <recommendedName>
        <fullName evidence="2">PiggyBac transposable element-derived protein domain-containing protein</fullName>
    </recommendedName>
</protein>
<evidence type="ECO:0000256" key="1">
    <source>
        <dbReference type="SAM" id="MobiDB-lite"/>
    </source>
</evidence>
<dbReference type="AlphaFoldDB" id="A0AAW0SVX0"/>
<evidence type="ECO:0000313" key="3">
    <source>
        <dbReference type="EMBL" id="KAK8379513.1"/>
    </source>
</evidence>
<dbReference type="PANTHER" id="PTHR47055">
    <property type="entry name" value="DDE_TNP_1_7 DOMAIN-CONTAINING PROTEIN"/>
    <property type="match status" value="1"/>
</dbReference>
<dbReference type="GO" id="GO:0043565">
    <property type="term" value="F:sequence-specific DNA binding"/>
    <property type="evidence" value="ECO:0007669"/>
    <property type="project" value="TreeGrafter"/>
</dbReference>
<dbReference type="Pfam" id="PF13843">
    <property type="entry name" value="DDE_Tnp_1_7"/>
    <property type="match status" value="1"/>
</dbReference>
<dbReference type="InterPro" id="IPR052638">
    <property type="entry name" value="PiggyBac_TE-derived"/>
</dbReference>
<evidence type="ECO:0000259" key="2">
    <source>
        <dbReference type="Pfam" id="PF13843"/>
    </source>
</evidence>
<accession>A0AAW0SVX0</accession>
<evidence type="ECO:0000313" key="4">
    <source>
        <dbReference type="Proteomes" id="UP001487740"/>
    </source>
</evidence>
<name>A0AAW0SVX0_SCYPA</name>
<comment type="caution">
    <text evidence="3">The sequence shown here is derived from an EMBL/GenBank/DDBJ whole genome shotgun (WGS) entry which is preliminary data.</text>
</comment>
<gene>
    <name evidence="3" type="ORF">O3P69_019442</name>
</gene>